<evidence type="ECO:0000259" key="7">
    <source>
        <dbReference type="Pfam" id="PF14322"/>
    </source>
</evidence>
<gene>
    <name evidence="8" type="ORF">EV199_1392</name>
</gene>
<name>A0A4Q7N239_9BACT</name>
<dbReference type="GO" id="GO:0009279">
    <property type="term" value="C:cell outer membrane"/>
    <property type="evidence" value="ECO:0007669"/>
    <property type="project" value="UniProtKB-SubCell"/>
</dbReference>
<evidence type="ECO:0000313" key="8">
    <source>
        <dbReference type="EMBL" id="RZS75523.1"/>
    </source>
</evidence>
<proteinExistence type="inferred from homology"/>
<feature type="domain" description="SusD-like N-terminal" evidence="7">
    <location>
        <begin position="43"/>
        <end position="240"/>
    </location>
</feature>
<dbReference type="OrthoDB" id="993981at2"/>
<keyword evidence="9" id="KW-1185">Reference proteome</keyword>
<keyword evidence="4" id="KW-0472">Membrane</keyword>
<evidence type="ECO:0000256" key="2">
    <source>
        <dbReference type="ARBA" id="ARBA00006275"/>
    </source>
</evidence>
<dbReference type="Proteomes" id="UP000293874">
    <property type="component" value="Unassembled WGS sequence"/>
</dbReference>
<reference evidence="8 9" key="1">
    <citation type="submission" date="2019-02" db="EMBL/GenBank/DDBJ databases">
        <title>Genomic Encyclopedia of Type Strains, Phase IV (KMG-IV): sequencing the most valuable type-strain genomes for metagenomic binning, comparative biology and taxonomic classification.</title>
        <authorList>
            <person name="Goeker M."/>
        </authorList>
    </citation>
    <scope>NUCLEOTIDE SEQUENCE [LARGE SCALE GENOMIC DNA]</scope>
    <source>
        <strain evidence="8 9">DSM 18116</strain>
    </source>
</reference>
<dbReference type="InterPro" id="IPR012944">
    <property type="entry name" value="SusD_RagB_dom"/>
</dbReference>
<dbReference type="RefSeq" id="WP_130539889.1">
    <property type="nucleotide sequence ID" value="NZ_CP042431.1"/>
</dbReference>
<dbReference type="Pfam" id="PF07980">
    <property type="entry name" value="SusD_RagB"/>
    <property type="match status" value="1"/>
</dbReference>
<keyword evidence="3" id="KW-0732">Signal</keyword>
<dbReference type="Gene3D" id="1.25.40.390">
    <property type="match status" value="1"/>
</dbReference>
<comment type="subcellular location">
    <subcellularLocation>
        <location evidence="1">Cell outer membrane</location>
    </subcellularLocation>
</comment>
<dbReference type="CDD" id="cd08977">
    <property type="entry name" value="SusD"/>
    <property type="match status" value="1"/>
</dbReference>
<organism evidence="8 9">
    <name type="scientific">Pseudobacter ginsenosidimutans</name>
    <dbReference type="NCBI Taxonomy" id="661488"/>
    <lineage>
        <taxon>Bacteria</taxon>
        <taxon>Pseudomonadati</taxon>
        <taxon>Bacteroidota</taxon>
        <taxon>Chitinophagia</taxon>
        <taxon>Chitinophagales</taxon>
        <taxon>Chitinophagaceae</taxon>
        <taxon>Pseudobacter</taxon>
    </lineage>
</organism>
<evidence type="ECO:0000256" key="1">
    <source>
        <dbReference type="ARBA" id="ARBA00004442"/>
    </source>
</evidence>
<evidence type="ECO:0000259" key="6">
    <source>
        <dbReference type="Pfam" id="PF07980"/>
    </source>
</evidence>
<evidence type="ECO:0000256" key="4">
    <source>
        <dbReference type="ARBA" id="ARBA00023136"/>
    </source>
</evidence>
<accession>A0A4Q7N239</accession>
<dbReference type="SUPFAM" id="SSF48452">
    <property type="entry name" value="TPR-like"/>
    <property type="match status" value="1"/>
</dbReference>
<evidence type="ECO:0000313" key="9">
    <source>
        <dbReference type="Proteomes" id="UP000293874"/>
    </source>
</evidence>
<comment type="similarity">
    <text evidence="2">Belongs to the SusD family.</text>
</comment>
<dbReference type="AlphaFoldDB" id="A0A4Q7N239"/>
<dbReference type="Pfam" id="PF14322">
    <property type="entry name" value="SusD-like_3"/>
    <property type="match status" value="1"/>
</dbReference>
<dbReference type="InterPro" id="IPR011990">
    <property type="entry name" value="TPR-like_helical_dom_sf"/>
</dbReference>
<dbReference type="PROSITE" id="PS51257">
    <property type="entry name" value="PROKAR_LIPOPROTEIN"/>
    <property type="match status" value="1"/>
</dbReference>
<evidence type="ECO:0000256" key="3">
    <source>
        <dbReference type="ARBA" id="ARBA00022729"/>
    </source>
</evidence>
<feature type="domain" description="RagB/SusD" evidence="6">
    <location>
        <begin position="354"/>
        <end position="523"/>
    </location>
</feature>
<dbReference type="InterPro" id="IPR033985">
    <property type="entry name" value="SusD-like_N"/>
</dbReference>
<keyword evidence="5" id="KW-0998">Cell outer membrane</keyword>
<dbReference type="EMBL" id="SGXA01000001">
    <property type="protein sequence ID" value="RZS75523.1"/>
    <property type="molecule type" value="Genomic_DNA"/>
</dbReference>
<comment type="caution">
    <text evidence="8">The sequence shown here is derived from an EMBL/GenBank/DDBJ whole genome shotgun (WGS) entry which is preliminary data.</text>
</comment>
<sequence length="523" mass="58151">MKAFKYILPIALLATGISSCSKIIDLKPESNVTVDQYYRNYDEVKAALTGAYNGMQGPLKNEWSLTELRSDISKQGAPNSTAVANINYNNLNTYLQSSIHPGVYDYWFAAYKNIRSANYVLRSLGVKYENGQTTMGEGTAVMTEDQKKQLAGEALFIRAYHYYNLVRLYGGIFIIVDQQTPAQVKKIPRSSVADVLNFIEADLEAAVGFLPTVPYSAQKTEDLGHVTKWAAESLLAKLYLQLNKKAEALTLLNDVIDNSGHDLLPSYADVFSVANEVNKEIIFAVRYKSGGAGLGNHMANSFAALNSGSTIVNGNGSGLNYPTANMEAKYIAPATGFVDKRKAATIDRYNALTYVKKFISPVMVKDDAENDFPVLRFSDVLLLKAEALGFTPEAVALINRVRARAGAGAYPGAGNFNAQFYLYPESGAEAITADNFIYKLLEERRIELAFENHRLFDLHRTGKFIELMELYYESEYDSHYKRFKPAVPLQELKDNLAVRPLLPIPQRELDTNNEIEIGQNDGY</sequence>
<protein>
    <submittedName>
        <fullName evidence="8">RagB/SusD domain-containing protein</fullName>
    </submittedName>
</protein>
<evidence type="ECO:0000256" key="5">
    <source>
        <dbReference type="ARBA" id="ARBA00023237"/>
    </source>
</evidence>